<keyword evidence="9" id="KW-1185">Reference proteome</keyword>
<dbReference type="GO" id="GO:0016616">
    <property type="term" value="F:oxidoreductase activity, acting on the CH-OH group of donors, NAD or NADP as acceptor"/>
    <property type="evidence" value="ECO:0007669"/>
    <property type="project" value="UniProtKB-ARBA"/>
</dbReference>
<dbReference type="STRING" id="380244.SAMN05216298_4723"/>
<proteinExistence type="inferred from homology"/>
<feature type="binding site" evidence="5">
    <location>
        <position position="110"/>
    </location>
    <ligand>
        <name>substrate</name>
    </ligand>
</feature>
<gene>
    <name evidence="8" type="ORF">SAMN05216298_4723</name>
</gene>
<organism evidence="8 9">
    <name type="scientific">Glycomyces sambucus</name>
    <dbReference type="NCBI Taxonomy" id="380244"/>
    <lineage>
        <taxon>Bacteria</taxon>
        <taxon>Bacillati</taxon>
        <taxon>Actinomycetota</taxon>
        <taxon>Actinomycetes</taxon>
        <taxon>Glycomycetales</taxon>
        <taxon>Glycomycetaceae</taxon>
        <taxon>Glycomyces</taxon>
    </lineage>
</organism>
<dbReference type="Proteomes" id="UP000198662">
    <property type="component" value="Unassembled WGS sequence"/>
</dbReference>
<dbReference type="EMBL" id="FNGF01000008">
    <property type="protein sequence ID" value="SDL66960.1"/>
    <property type="molecule type" value="Genomic_DNA"/>
</dbReference>
<dbReference type="InterPro" id="IPR023210">
    <property type="entry name" value="NADP_OxRdtase_dom"/>
</dbReference>
<evidence type="ECO:0000256" key="3">
    <source>
        <dbReference type="ARBA" id="ARBA00023002"/>
    </source>
</evidence>
<keyword evidence="3" id="KW-0560">Oxidoreductase</keyword>
<evidence type="ECO:0000256" key="5">
    <source>
        <dbReference type="PIRSR" id="PIRSR000097-2"/>
    </source>
</evidence>
<dbReference type="PROSITE" id="PS00798">
    <property type="entry name" value="ALDOKETO_REDUCTASE_1"/>
    <property type="match status" value="1"/>
</dbReference>
<evidence type="ECO:0000259" key="7">
    <source>
        <dbReference type="Pfam" id="PF00248"/>
    </source>
</evidence>
<dbReference type="PANTHER" id="PTHR43827">
    <property type="entry name" value="2,5-DIKETO-D-GLUCONIC ACID REDUCTASE"/>
    <property type="match status" value="1"/>
</dbReference>
<feature type="site" description="Lowers pKa of active site Tyr" evidence="6">
    <location>
        <position position="77"/>
    </location>
</feature>
<evidence type="ECO:0000256" key="6">
    <source>
        <dbReference type="PIRSR" id="PIRSR000097-3"/>
    </source>
</evidence>
<dbReference type="FunFam" id="3.20.20.100:FF:000002">
    <property type="entry name" value="2,5-diketo-D-gluconic acid reductase A"/>
    <property type="match status" value="1"/>
</dbReference>
<dbReference type="RefSeq" id="WP_091053912.1">
    <property type="nucleotide sequence ID" value="NZ_FNGF01000008.1"/>
</dbReference>
<dbReference type="AlphaFoldDB" id="A0A1G9LY59"/>
<dbReference type="PANTHER" id="PTHR43827:SF3">
    <property type="entry name" value="NADP-DEPENDENT OXIDOREDUCTASE DOMAIN-CONTAINING PROTEIN"/>
    <property type="match status" value="1"/>
</dbReference>
<reference evidence="9" key="1">
    <citation type="submission" date="2016-10" db="EMBL/GenBank/DDBJ databases">
        <authorList>
            <person name="Varghese N."/>
            <person name="Submissions S."/>
        </authorList>
    </citation>
    <scope>NUCLEOTIDE SEQUENCE [LARGE SCALE GENOMIC DNA]</scope>
    <source>
        <strain evidence="9">CGMCC 4.3147</strain>
    </source>
</reference>
<dbReference type="InterPro" id="IPR020471">
    <property type="entry name" value="AKR"/>
</dbReference>
<evidence type="ECO:0000313" key="9">
    <source>
        <dbReference type="Proteomes" id="UP000198662"/>
    </source>
</evidence>
<name>A0A1G9LY59_9ACTN</name>
<dbReference type="Pfam" id="PF00248">
    <property type="entry name" value="Aldo_ket_red"/>
    <property type="match status" value="1"/>
</dbReference>
<dbReference type="OrthoDB" id="9804790at2"/>
<dbReference type="InterPro" id="IPR018170">
    <property type="entry name" value="Aldo/ket_reductase_CS"/>
</dbReference>
<accession>A0A1G9LY59</accession>
<dbReference type="SUPFAM" id="SSF51430">
    <property type="entry name" value="NAD(P)-linked oxidoreductase"/>
    <property type="match status" value="1"/>
</dbReference>
<evidence type="ECO:0000313" key="8">
    <source>
        <dbReference type="EMBL" id="SDL66960.1"/>
    </source>
</evidence>
<evidence type="ECO:0000256" key="1">
    <source>
        <dbReference type="ARBA" id="ARBA00007905"/>
    </source>
</evidence>
<feature type="active site" description="Proton donor" evidence="4">
    <location>
        <position position="52"/>
    </location>
</feature>
<evidence type="ECO:0000256" key="2">
    <source>
        <dbReference type="ARBA" id="ARBA00022857"/>
    </source>
</evidence>
<protein>
    <submittedName>
        <fullName evidence="8">2,5-diketo-D-gluconate reductase A</fullName>
    </submittedName>
</protein>
<feature type="domain" description="NADP-dependent oxidoreductase" evidence="7">
    <location>
        <begin position="19"/>
        <end position="264"/>
    </location>
</feature>
<dbReference type="PRINTS" id="PR00069">
    <property type="entry name" value="ALDKETRDTASE"/>
</dbReference>
<dbReference type="PIRSF" id="PIRSF000097">
    <property type="entry name" value="AKR"/>
    <property type="match status" value="1"/>
</dbReference>
<dbReference type="Gene3D" id="3.20.20.100">
    <property type="entry name" value="NADP-dependent oxidoreductase domain"/>
    <property type="match status" value="1"/>
</dbReference>
<sequence>MAPTAPTVRLVHGADMPRLGLGTWPMDDAEAERVIAEAIGLGYRLVDTAENYRNERGVGLGVKASGVAREELFVTSKFNKEWHGVDLAAEAAERRLDLLGLDYLDLLLIHWPNPQHGKYTEAWQGLARLLETGRVKAIGTSNFKPAHLDRIIDATGVVPDVNQIQLSPYTTRDASRAYDAEKGIVTQSWSPIGGAGGEVRKDPVVVSLAEKYGRTPGQIVLRWHLELGLAVAVKSSDPARLEQNLDVFGFELEPADVELLSALDRGEGAAADSDEFGH</sequence>
<keyword evidence="2" id="KW-0521">NADP</keyword>
<dbReference type="InterPro" id="IPR036812">
    <property type="entry name" value="NAD(P)_OxRdtase_dom_sf"/>
</dbReference>
<evidence type="ECO:0000256" key="4">
    <source>
        <dbReference type="PIRSR" id="PIRSR000097-1"/>
    </source>
</evidence>
<comment type="similarity">
    <text evidence="1">Belongs to the aldo/keto reductase family.</text>
</comment>